<reference evidence="2" key="1">
    <citation type="journal article" date="2023" name="Int. J. Syst. Evol. Microbiol.">
        <title>Claveliimonas bilis gen. nov., sp. nov., deoxycholic acid-producing bacteria isolated from human faeces, and reclassification of Sellimonas monacensis Zenner et al. 2021 as Claveliimonas monacensis comb. nov.</title>
        <authorList>
            <person name="Hisatomi A."/>
            <person name="Kastawa N.W.E.P.G."/>
            <person name="Song I."/>
            <person name="Ohkuma M."/>
            <person name="Fukiya S."/>
            <person name="Sakamoto M."/>
        </authorList>
    </citation>
    <scope>NUCLEOTIDE SEQUENCE [LARGE SCALE GENOMIC DNA]</scope>
    <source>
        <strain evidence="2">12BBH14</strain>
    </source>
</reference>
<evidence type="ECO:0000313" key="1">
    <source>
        <dbReference type="EMBL" id="BDZ77079.1"/>
    </source>
</evidence>
<sequence>MQNYRYQSQDCRRGQQRSFSAQGMQRQSSCCAERKEVAGLSDLALAMAYVPWQEWREIYDLEKGFCCGTIFRELHKPFLGAGGRR</sequence>
<organism evidence="1 2">
    <name type="scientific">Claveliimonas bilis</name>
    <dbReference type="NCBI Taxonomy" id="3028070"/>
    <lineage>
        <taxon>Bacteria</taxon>
        <taxon>Bacillati</taxon>
        <taxon>Bacillota</taxon>
        <taxon>Clostridia</taxon>
        <taxon>Lachnospirales</taxon>
        <taxon>Lachnospiraceae</taxon>
        <taxon>Claveliimonas</taxon>
    </lineage>
</organism>
<proteinExistence type="predicted"/>
<accession>A0ABN6Z082</accession>
<dbReference type="InterPro" id="IPR020256">
    <property type="entry name" value="Spore_coat_CotJA"/>
</dbReference>
<dbReference type="EMBL" id="AP027742">
    <property type="protein sequence ID" value="BDZ77079.1"/>
    <property type="molecule type" value="Genomic_DNA"/>
</dbReference>
<evidence type="ECO:0000313" key="2">
    <source>
        <dbReference type="Proteomes" id="UP001305815"/>
    </source>
</evidence>
<protein>
    <recommendedName>
        <fullName evidence="3">Spore coat associated protein CotJA</fullName>
    </recommendedName>
</protein>
<keyword evidence="2" id="KW-1185">Reference proteome</keyword>
<dbReference type="Proteomes" id="UP001305815">
    <property type="component" value="Chromosome"/>
</dbReference>
<name>A0ABN6Z082_9FIRM</name>
<dbReference type="RefSeq" id="WP_230106544.1">
    <property type="nucleotide sequence ID" value="NZ_AP024845.1"/>
</dbReference>
<dbReference type="Pfam" id="PF11007">
    <property type="entry name" value="CotJA"/>
    <property type="match status" value="1"/>
</dbReference>
<gene>
    <name evidence="1" type="ORF">Lac1_12620</name>
</gene>
<evidence type="ECO:0008006" key="3">
    <source>
        <dbReference type="Google" id="ProtNLM"/>
    </source>
</evidence>